<gene>
    <name evidence="2" type="ORF">D777_03167</name>
</gene>
<dbReference type="AlphaFoldDB" id="A0A072MXI8"/>
<dbReference type="Pfam" id="PF01575">
    <property type="entry name" value="MaoC_dehydratas"/>
    <property type="match status" value="1"/>
</dbReference>
<evidence type="ECO:0000313" key="3">
    <source>
        <dbReference type="Proteomes" id="UP000035057"/>
    </source>
</evidence>
<name>A0A072MXI8_9GAMM</name>
<reference evidence="2 3" key="1">
    <citation type="submission" date="2012-12" db="EMBL/GenBank/DDBJ databases">
        <title>Genome assembly of Marinobacter sp. AK21.</title>
        <authorList>
            <person name="Khatri I."/>
            <person name="Kumar R."/>
            <person name="Vaidya B."/>
            <person name="Subramanian S."/>
            <person name="Pinnaka A."/>
        </authorList>
    </citation>
    <scope>NUCLEOTIDE SEQUENCE [LARGE SCALE GENOMIC DNA]</scope>
    <source>
        <strain evidence="2 3">AK21</strain>
    </source>
</reference>
<proteinExistence type="predicted"/>
<dbReference type="RefSeq" id="WP_036133824.1">
    <property type="nucleotide sequence ID" value="NZ_ANIE01000009.1"/>
</dbReference>
<dbReference type="CDD" id="cd03450">
    <property type="entry name" value="NodN"/>
    <property type="match status" value="1"/>
</dbReference>
<dbReference type="InterPro" id="IPR039375">
    <property type="entry name" value="NodN-like"/>
</dbReference>
<comment type="caution">
    <text evidence="2">The sequence shown here is derived from an EMBL/GenBank/DDBJ whole genome shotgun (WGS) entry which is preliminary data.</text>
</comment>
<evidence type="ECO:0000259" key="1">
    <source>
        <dbReference type="Pfam" id="PF01575"/>
    </source>
</evidence>
<dbReference type="PANTHER" id="PTHR42993:SF1">
    <property type="entry name" value="MAOC-LIKE DEHYDRATASE DOMAIN-CONTAINING PROTEIN"/>
    <property type="match status" value="1"/>
</dbReference>
<dbReference type="Proteomes" id="UP000035057">
    <property type="component" value="Unassembled WGS sequence"/>
</dbReference>
<dbReference type="OrthoDB" id="9801735at2"/>
<accession>A0A072MXI8</accession>
<dbReference type="PANTHER" id="PTHR42993">
    <property type="entry name" value="MAOC-LIKE DEHYDRATASE DOMAIN-CONTAINING PROTEIN"/>
    <property type="match status" value="1"/>
</dbReference>
<dbReference type="InterPro" id="IPR029069">
    <property type="entry name" value="HotDog_dom_sf"/>
</dbReference>
<dbReference type="Gene3D" id="3.10.129.10">
    <property type="entry name" value="Hotdog Thioesterase"/>
    <property type="match status" value="1"/>
</dbReference>
<dbReference type="SUPFAM" id="SSF54637">
    <property type="entry name" value="Thioesterase/thiol ester dehydrase-isomerase"/>
    <property type="match status" value="1"/>
</dbReference>
<feature type="domain" description="MaoC-like" evidence="1">
    <location>
        <begin position="14"/>
        <end position="114"/>
    </location>
</feature>
<dbReference type="EMBL" id="ANIE01000009">
    <property type="protein sequence ID" value="KEF29991.1"/>
    <property type="molecule type" value="Genomic_DNA"/>
</dbReference>
<dbReference type="InterPro" id="IPR002539">
    <property type="entry name" value="MaoC-like_dom"/>
</dbReference>
<sequence>MITPTLQELEGYKGQLIGHSPWETISQAMIQAFADATGDHQWIHVDVERARTESPWRSPIAHGYLTVSLIPKLNSQVLQVSGLKATINYGMNKLRFPSPVKAGSRVRAKVELMDLEPAGERRYLASFRTTIEIEGEDRPACVAENLAMYVAE</sequence>
<evidence type="ECO:0000313" key="2">
    <source>
        <dbReference type="EMBL" id="KEF29991.1"/>
    </source>
</evidence>
<organism evidence="2 3">
    <name type="scientific">Marinobacter nitratireducens</name>
    <dbReference type="NCBI Taxonomy" id="1137280"/>
    <lineage>
        <taxon>Bacteria</taxon>
        <taxon>Pseudomonadati</taxon>
        <taxon>Pseudomonadota</taxon>
        <taxon>Gammaproteobacteria</taxon>
        <taxon>Pseudomonadales</taxon>
        <taxon>Marinobacteraceae</taxon>
        <taxon>Marinobacter</taxon>
    </lineage>
</organism>
<dbReference type="PATRIC" id="fig|1137280.3.peg.2983"/>
<keyword evidence="3" id="KW-1185">Reference proteome</keyword>
<protein>
    <submittedName>
        <fullName evidence="2">Acyl dehydratase</fullName>
    </submittedName>
</protein>
<dbReference type="STRING" id="1137280.D777_03167"/>